<protein>
    <recommendedName>
        <fullName evidence="3">PEGA domain-containing protein</fullName>
    </recommendedName>
</protein>
<evidence type="ECO:0008006" key="3">
    <source>
        <dbReference type="Google" id="ProtNLM"/>
    </source>
</evidence>
<organism evidence="1 2">
    <name type="scientific">Actinoplanes siamensis</name>
    <dbReference type="NCBI Taxonomy" id="1223317"/>
    <lineage>
        <taxon>Bacteria</taxon>
        <taxon>Bacillati</taxon>
        <taxon>Actinomycetota</taxon>
        <taxon>Actinomycetes</taxon>
        <taxon>Micromonosporales</taxon>
        <taxon>Micromonosporaceae</taxon>
        <taxon>Actinoplanes</taxon>
    </lineage>
</organism>
<sequence>MTPEAGAAPPPRLPPSPGSRFMTIVGTLIVEGPPRSLTTLARTVTITVDGATKGRVKAGKRLTLALAPGTHSVRAQDGPPLPVRLGPGLITRVRVERDAAGRTHLTEIDPG</sequence>
<keyword evidence="2" id="KW-1185">Reference proteome</keyword>
<gene>
    <name evidence="1" type="ORF">Asi03nite_16990</name>
</gene>
<accession>A0A919THX3</accession>
<evidence type="ECO:0000313" key="2">
    <source>
        <dbReference type="Proteomes" id="UP000629619"/>
    </source>
</evidence>
<proteinExistence type="predicted"/>
<dbReference type="EMBL" id="BOMW01000016">
    <property type="protein sequence ID" value="GIF04161.1"/>
    <property type="molecule type" value="Genomic_DNA"/>
</dbReference>
<comment type="caution">
    <text evidence="1">The sequence shown here is derived from an EMBL/GenBank/DDBJ whole genome shotgun (WGS) entry which is preliminary data.</text>
</comment>
<dbReference type="AlphaFoldDB" id="A0A919THX3"/>
<name>A0A919THX3_9ACTN</name>
<reference evidence="1" key="1">
    <citation type="submission" date="2021-01" db="EMBL/GenBank/DDBJ databases">
        <title>Whole genome shotgun sequence of Actinoplanes siamensis NBRC 109076.</title>
        <authorList>
            <person name="Komaki H."/>
            <person name="Tamura T."/>
        </authorList>
    </citation>
    <scope>NUCLEOTIDE SEQUENCE</scope>
    <source>
        <strain evidence="1">NBRC 109076</strain>
    </source>
</reference>
<evidence type="ECO:0000313" key="1">
    <source>
        <dbReference type="EMBL" id="GIF04161.1"/>
    </source>
</evidence>
<dbReference type="Proteomes" id="UP000629619">
    <property type="component" value="Unassembled WGS sequence"/>
</dbReference>